<evidence type="ECO:0000313" key="8">
    <source>
        <dbReference type="EMBL" id="OGK23050.1"/>
    </source>
</evidence>
<evidence type="ECO:0000256" key="6">
    <source>
        <dbReference type="ARBA" id="ARBA00035197"/>
    </source>
</evidence>
<evidence type="ECO:0000256" key="7">
    <source>
        <dbReference type="HAMAP-Rule" id="MF_01337"/>
    </source>
</evidence>
<dbReference type="GO" id="GO:0022625">
    <property type="term" value="C:cytosolic large ribosomal subunit"/>
    <property type="evidence" value="ECO:0007669"/>
    <property type="project" value="TreeGrafter"/>
</dbReference>
<keyword evidence="3 7" id="KW-0694">RNA-binding</keyword>
<evidence type="ECO:0000256" key="5">
    <source>
        <dbReference type="ARBA" id="ARBA00023274"/>
    </source>
</evidence>
<comment type="subunit">
    <text evidence="7">Part of the 50S ribosomal subunit; part of the 5S rRNA/L5/L18/L25 subcomplex. Contacts the 5S and 23S rRNAs.</text>
</comment>
<dbReference type="CDD" id="cd00432">
    <property type="entry name" value="Ribosomal_L18_L5e"/>
    <property type="match status" value="1"/>
</dbReference>
<dbReference type="EMBL" id="MFZM01000028">
    <property type="protein sequence ID" value="OGK23050.1"/>
    <property type="molecule type" value="Genomic_DNA"/>
</dbReference>
<evidence type="ECO:0000256" key="3">
    <source>
        <dbReference type="ARBA" id="ARBA00022884"/>
    </source>
</evidence>
<dbReference type="FunFam" id="3.30.420.100:FF:000001">
    <property type="entry name" value="50S ribosomal protein L18"/>
    <property type="match status" value="1"/>
</dbReference>
<dbReference type="NCBIfam" id="TIGR00060">
    <property type="entry name" value="L18_bact"/>
    <property type="match status" value="1"/>
</dbReference>
<evidence type="ECO:0000313" key="9">
    <source>
        <dbReference type="Proteomes" id="UP000177159"/>
    </source>
</evidence>
<evidence type="ECO:0000256" key="4">
    <source>
        <dbReference type="ARBA" id="ARBA00022980"/>
    </source>
</evidence>
<comment type="similarity">
    <text evidence="1 7">Belongs to the universal ribosomal protein uL18 family.</text>
</comment>
<dbReference type="AlphaFoldDB" id="A0A1F7GVI5"/>
<dbReference type="InterPro" id="IPR004389">
    <property type="entry name" value="Ribosomal_uL18_bac-type"/>
</dbReference>
<protein>
    <recommendedName>
        <fullName evidence="6 7">Large ribosomal subunit protein uL18</fullName>
    </recommendedName>
</protein>
<keyword evidence="5 7" id="KW-0687">Ribonucleoprotein</keyword>
<dbReference type="InterPro" id="IPR057268">
    <property type="entry name" value="Ribosomal_L18"/>
</dbReference>
<name>A0A1F7GVI5_9BACT</name>
<comment type="function">
    <text evidence="7">This is one of the proteins that bind and probably mediate the attachment of the 5S RNA into the large ribosomal subunit, where it forms part of the central protuberance.</text>
</comment>
<gene>
    <name evidence="7" type="primary">rplR</name>
    <name evidence="8" type="ORF">A3C24_00185</name>
</gene>
<evidence type="ECO:0000256" key="1">
    <source>
        <dbReference type="ARBA" id="ARBA00007116"/>
    </source>
</evidence>
<dbReference type="PANTHER" id="PTHR12899">
    <property type="entry name" value="39S RIBOSOMAL PROTEIN L18, MITOCHONDRIAL"/>
    <property type="match status" value="1"/>
</dbReference>
<dbReference type="GO" id="GO:0008097">
    <property type="term" value="F:5S rRNA binding"/>
    <property type="evidence" value="ECO:0007669"/>
    <property type="project" value="TreeGrafter"/>
</dbReference>
<accession>A0A1F7GVI5</accession>
<comment type="caution">
    <text evidence="8">The sequence shown here is derived from an EMBL/GenBank/DDBJ whole genome shotgun (WGS) entry which is preliminary data.</text>
</comment>
<dbReference type="Proteomes" id="UP000177159">
    <property type="component" value="Unassembled WGS sequence"/>
</dbReference>
<dbReference type="HAMAP" id="MF_01337_B">
    <property type="entry name" value="Ribosomal_uL18_B"/>
    <property type="match status" value="1"/>
</dbReference>
<dbReference type="Pfam" id="PF00861">
    <property type="entry name" value="Ribosomal_L18p"/>
    <property type="match status" value="1"/>
</dbReference>
<dbReference type="InterPro" id="IPR005484">
    <property type="entry name" value="Ribosomal_uL18_bac/plant/anim"/>
</dbReference>
<dbReference type="SUPFAM" id="SSF53137">
    <property type="entry name" value="Translational machinery components"/>
    <property type="match status" value="1"/>
</dbReference>
<evidence type="ECO:0000256" key="2">
    <source>
        <dbReference type="ARBA" id="ARBA00022730"/>
    </source>
</evidence>
<dbReference type="PANTHER" id="PTHR12899:SF3">
    <property type="entry name" value="LARGE RIBOSOMAL SUBUNIT PROTEIN UL18M"/>
    <property type="match status" value="1"/>
</dbReference>
<keyword evidence="2 7" id="KW-0699">rRNA-binding</keyword>
<dbReference type="Gene3D" id="3.30.420.100">
    <property type="match status" value="1"/>
</dbReference>
<keyword evidence="4 7" id="KW-0689">Ribosomal protein</keyword>
<reference evidence="8 9" key="1">
    <citation type="journal article" date="2016" name="Nat. Commun.">
        <title>Thousands of microbial genomes shed light on interconnected biogeochemical processes in an aquifer system.</title>
        <authorList>
            <person name="Anantharaman K."/>
            <person name="Brown C.T."/>
            <person name="Hug L.A."/>
            <person name="Sharon I."/>
            <person name="Castelle C.J."/>
            <person name="Probst A.J."/>
            <person name="Thomas B.C."/>
            <person name="Singh A."/>
            <person name="Wilkins M.J."/>
            <person name="Karaoz U."/>
            <person name="Brodie E.L."/>
            <person name="Williams K.H."/>
            <person name="Hubbard S.S."/>
            <person name="Banfield J.F."/>
        </authorList>
    </citation>
    <scope>NUCLEOTIDE SEQUENCE [LARGE SCALE GENOMIC DNA]</scope>
</reference>
<dbReference type="GO" id="GO:0006412">
    <property type="term" value="P:translation"/>
    <property type="evidence" value="ECO:0007669"/>
    <property type="project" value="UniProtKB-UniRule"/>
</dbReference>
<organism evidence="8 9">
    <name type="scientific">Candidatus Roizmanbacteria bacterium RIFCSPHIGHO2_02_FULL_37_24</name>
    <dbReference type="NCBI Taxonomy" id="1802037"/>
    <lineage>
        <taxon>Bacteria</taxon>
        <taxon>Candidatus Roizmaniibacteriota</taxon>
    </lineage>
</organism>
<sequence length="116" mass="13441">MKNEKIRKQLHRKTRVRSKIIQKSAYPRLTVFRSNKHIYAQIIDDFKMHTLISESDSSLKDKQLTSTDKAKLVGKALAEKIKKKNIKQVVFDRGHYTYNGRIKALAEAVRESGITI</sequence>
<proteinExistence type="inferred from homology"/>
<dbReference type="GO" id="GO:0003735">
    <property type="term" value="F:structural constituent of ribosome"/>
    <property type="evidence" value="ECO:0007669"/>
    <property type="project" value="InterPro"/>
</dbReference>